<organism evidence="2 3">
    <name type="scientific">Flexivirga caeni</name>
    <dbReference type="NCBI Taxonomy" id="2294115"/>
    <lineage>
        <taxon>Bacteria</taxon>
        <taxon>Bacillati</taxon>
        <taxon>Actinomycetota</taxon>
        <taxon>Actinomycetes</taxon>
        <taxon>Micrococcales</taxon>
        <taxon>Dermacoccaceae</taxon>
        <taxon>Flexivirga</taxon>
    </lineage>
</organism>
<feature type="transmembrane region" description="Helical" evidence="1">
    <location>
        <begin position="72"/>
        <end position="89"/>
    </location>
</feature>
<evidence type="ECO:0000313" key="3">
    <source>
        <dbReference type="Proteomes" id="UP000271678"/>
    </source>
</evidence>
<proteinExistence type="predicted"/>
<dbReference type="AlphaFoldDB" id="A0A3M9ME71"/>
<gene>
    <name evidence="2" type="ORF">EFY87_05810</name>
</gene>
<keyword evidence="1" id="KW-0472">Membrane</keyword>
<reference evidence="2 3" key="1">
    <citation type="submission" date="2018-11" db="EMBL/GenBank/DDBJ databases">
        <title>Draft genome of Simplicispira Flexivirga sp. BO-16.</title>
        <authorList>
            <person name="Im W.T."/>
        </authorList>
    </citation>
    <scope>NUCLEOTIDE SEQUENCE [LARGE SCALE GENOMIC DNA]</scope>
    <source>
        <strain evidence="2 3">BO-16</strain>
    </source>
</reference>
<keyword evidence="3" id="KW-1185">Reference proteome</keyword>
<evidence type="ECO:0000313" key="2">
    <source>
        <dbReference type="EMBL" id="RNI23794.1"/>
    </source>
</evidence>
<feature type="transmembrane region" description="Helical" evidence="1">
    <location>
        <begin position="155"/>
        <end position="175"/>
    </location>
</feature>
<feature type="transmembrane region" description="Helical" evidence="1">
    <location>
        <begin position="124"/>
        <end position="143"/>
    </location>
</feature>
<feature type="transmembrane region" description="Helical" evidence="1">
    <location>
        <begin position="45"/>
        <end position="65"/>
    </location>
</feature>
<name>A0A3M9ME71_9MICO</name>
<dbReference type="EMBL" id="RJJQ01000004">
    <property type="protein sequence ID" value="RNI23794.1"/>
    <property type="molecule type" value="Genomic_DNA"/>
</dbReference>
<feature type="transmembrane region" description="Helical" evidence="1">
    <location>
        <begin position="95"/>
        <end position="112"/>
    </location>
</feature>
<evidence type="ECO:0000256" key="1">
    <source>
        <dbReference type="SAM" id="Phobius"/>
    </source>
</evidence>
<feature type="transmembrane region" description="Helical" evidence="1">
    <location>
        <begin position="239"/>
        <end position="260"/>
    </location>
</feature>
<feature type="transmembrane region" description="Helical" evidence="1">
    <location>
        <begin position="18"/>
        <end position="39"/>
    </location>
</feature>
<dbReference type="Proteomes" id="UP000271678">
    <property type="component" value="Unassembled WGS sequence"/>
</dbReference>
<sequence>MPDVSTVSASEPSARPTVFSLPVVGGVVAAALVILGAYAGHDVSAYAVLAAGLAFAWGWPLLLGLPRPTGTSVVLAAAAVGMAGVVVFSGSDHDGMDAISVVLAIGLVLAFLHELVRTDGRSSLTLSLAGCALGLVVLASGMFSAGAAPYNQGDAAVAVAIGAPALGLIADCLLPARHEHEWSIPVSLLVGVVLGLAMSLDTGGSWNALLLTGLVAGLVGVALRRALRQTVTLDPAGRLSYGIATVLAAGVLAYAAQWFINR</sequence>
<keyword evidence="1" id="KW-0812">Transmembrane</keyword>
<protein>
    <submittedName>
        <fullName evidence="2">Uncharacterized protein</fullName>
    </submittedName>
</protein>
<feature type="transmembrane region" description="Helical" evidence="1">
    <location>
        <begin position="182"/>
        <end position="200"/>
    </location>
</feature>
<comment type="caution">
    <text evidence="2">The sequence shown here is derived from an EMBL/GenBank/DDBJ whole genome shotgun (WGS) entry which is preliminary data.</text>
</comment>
<feature type="transmembrane region" description="Helical" evidence="1">
    <location>
        <begin position="206"/>
        <end position="227"/>
    </location>
</feature>
<accession>A0A3M9ME71</accession>
<keyword evidence="1" id="KW-1133">Transmembrane helix</keyword>